<proteinExistence type="evidence at transcript level"/>
<protein>
    <submittedName>
        <fullName evidence="4">Predicted protein</fullName>
    </submittedName>
</protein>
<keyword evidence="2" id="KW-0472">Membrane</keyword>
<organism evidence="4">
    <name type="scientific">Hordeum vulgare subsp. vulgare</name>
    <name type="common">Domesticated barley</name>
    <dbReference type="NCBI Taxonomy" id="112509"/>
    <lineage>
        <taxon>Eukaryota</taxon>
        <taxon>Viridiplantae</taxon>
        <taxon>Streptophyta</taxon>
        <taxon>Embryophyta</taxon>
        <taxon>Tracheophyta</taxon>
        <taxon>Spermatophyta</taxon>
        <taxon>Magnoliopsida</taxon>
        <taxon>Liliopsida</taxon>
        <taxon>Poales</taxon>
        <taxon>Poaceae</taxon>
        <taxon>BOP clade</taxon>
        <taxon>Pooideae</taxon>
        <taxon>Triticodae</taxon>
        <taxon>Triticeae</taxon>
        <taxon>Hordeinae</taxon>
        <taxon>Hordeum</taxon>
    </lineage>
</organism>
<sequence>MDDQFQDQLLSTWITNDYPPRTSQDAVDPSKDVKLTVYHKPRGSKGAWCAIVQNESVRIAKKSGKRMLISIQTFERTWPNISLHQIRESLFLMTKEGPIQGLSKSHLTAENNGSFTGFIFQSIQKVNPYCLEVIITLFSKSEIYFGFNFTVEQKATFVGQSVSFKTHNSGSLGSRLVKAPDSKSPPSSPENSSDIESSGPQPQQRPKDDVLELPRFVPPPLVLPNPQYTVQQLGNVTVVPGNLDVSNGFVVSQQFVQLSDRKLKENIVDLSNALDIVSKLKGKTFTWKNNQQHCLGFIANEVEEVLPSIVVSDPSSGCKAISYVELFPVLVNSINEVNHKHNAEVTKLQRQLRMQFYLSLMIFALLVFFVIRLL</sequence>
<evidence type="ECO:0000256" key="1">
    <source>
        <dbReference type="SAM" id="MobiDB-lite"/>
    </source>
</evidence>
<feature type="compositionally biased region" description="Low complexity" evidence="1">
    <location>
        <begin position="182"/>
        <end position="198"/>
    </location>
</feature>
<dbReference type="EMBL" id="AK370552">
    <property type="protein sequence ID" value="BAK01751.1"/>
    <property type="molecule type" value="mRNA"/>
</dbReference>
<evidence type="ECO:0000256" key="2">
    <source>
        <dbReference type="SAM" id="Phobius"/>
    </source>
</evidence>
<reference evidence="4" key="1">
    <citation type="journal article" date="2011" name="Plant Physiol.">
        <title>Comprehensive sequence analysis of 24,783 barley full-length cDNAs derived from 12 clone libraries.</title>
        <authorList>
            <person name="Matsumoto T."/>
            <person name="Tanaka T."/>
            <person name="Sakai H."/>
            <person name="Amano N."/>
            <person name="Kanamori H."/>
            <person name="Kurita K."/>
            <person name="Kikuta A."/>
            <person name="Kamiya K."/>
            <person name="Yamamoto M."/>
            <person name="Ikawa H."/>
            <person name="Fujii N."/>
            <person name="Hori K."/>
            <person name="Itoh T."/>
            <person name="Sato K."/>
        </authorList>
    </citation>
    <scope>NUCLEOTIDE SEQUENCE</scope>
    <source>
        <tissue evidence="4">Shoot and root</tissue>
    </source>
</reference>
<accession>F2E329</accession>
<feature type="transmembrane region" description="Helical" evidence="2">
    <location>
        <begin position="356"/>
        <end position="373"/>
    </location>
</feature>
<keyword evidence="2" id="KW-0812">Transmembrane</keyword>
<dbReference type="PROSITE" id="PS51688">
    <property type="entry name" value="ICA"/>
    <property type="match status" value="1"/>
</dbReference>
<evidence type="ECO:0000259" key="3">
    <source>
        <dbReference type="PROSITE" id="PS51688"/>
    </source>
</evidence>
<dbReference type="InterPro" id="IPR030392">
    <property type="entry name" value="S74_ICA"/>
</dbReference>
<dbReference type="Pfam" id="PF13884">
    <property type="entry name" value="Peptidase_S74"/>
    <property type="match status" value="1"/>
</dbReference>
<keyword evidence="2" id="KW-1133">Transmembrane helix</keyword>
<dbReference type="AlphaFoldDB" id="F2E329"/>
<feature type="domain" description="Peptidase S74" evidence="3">
    <location>
        <begin position="259"/>
        <end position="352"/>
    </location>
</feature>
<feature type="region of interest" description="Disordered" evidence="1">
    <location>
        <begin position="166"/>
        <end position="207"/>
    </location>
</feature>
<name>F2E329_HORVV</name>
<evidence type="ECO:0000313" key="4">
    <source>
        <dbReference type="EMBL" id="BAK01751.1"/>
    </source>
</evidence>